<organism evidence="1 2">
    <name type="scientific">Mucuna pruriens</name>
    <name type="common">Velvet bean</name>
    <name type="synonym">Dolichos pruriens</name>
    <dbReference type="NCBI Taxonomy" id="157652"/>
    <lineage>
        <taxon>Eukaryota</taxon>
        <taxon>Viridiplantae</taxon>
        <taxon>Streptophyta</taxon>
        <taxon>Embryophyta</taxon>
        <taxon>Tracheophyta</taxon>
        <taxon>Spermatophyta</taxon>
        <taxon>Magnoliopsida</taxon>
        <taxon>eudicotyledons</taxon>
        <taxon>Gunneridae</taxon>
        <taxon>Pentapetalae</taxon>
        <taxon>rosids</taxon>
        <taxon>fabids</taxon>
        <taxon>Fabales</taxon>
        <taxon>Fabaceae</taxon>
        <taxon>Papilionoideae</taxon>
        <taxon>50 kb inversion clade</taxon>
        <taxon>NPAAA clade</taxon>
        <taxon>indigoferoid/millettioid clade</taxon>
        <taxon>Phaseoleae</taxon>
        <taxon>Mucuna</taxon>
    </lineage>
</organism>
<comment type="caution">
    <text evidence="1">The sequence shown here is derived from an EMBL/GenBank/DDBJ whole genome shotgun (WGS) entry which is preliminary data.</text>
</comment>
<keyword evidence="2" id="KW-1185">Reference proteome</keyword>
<evidence type="ECO:0000313" key="2">
    <source>
        <dbReference type="Proteomes" id="UP000257109"/>
    </source>
</evidence>
<feature type="non-terminal residue" evidence="1">
    <location>
        <position position="1"/>
    </location>
</feature>
<evidence type="ECO:0000313" key="1">
    <source>
        <dbReference type="EMBL" id="RDX77212.1"/>
    </source>
</evidence>
<dbReference type="AlphaFoldDB" id="A0A371FFY0"/>
<reference evidence="1" key="1">
    <citation type="submission" date="2018-05" db="EMBL/GenBank/DDBJ databases">
        <title>Draft genome of Mucuna pruriens seed.</title>
        <authorList>
            <person name="Nnadi N.E."/>
            <person name="Vos R."/>
            <person name="Hasami M.H."/>
            <person name="Devisetty U.K."/>
            <person name="Aguiy J.C."/>
        </authorList>
    </citation>
    <scope>NUCLEOTIDE SEQUENCE [LARGE SCALE GENOMIC DNA]</scope>
    <source>
        <strain evidence="1">JCA_2017</strain>
    </source>
</reference>
<sequence>MFFFFHGDLNEEVYKTIPLGFQPLKPNQVSNDLVLGSKILCLDLLQKLRIKHLQLMIFIFLCHNLTLDILTINQPFRLPTTQCFINCNL</sequence>
<dbReference type="EMBL" id="QJKJ01009248">
    <property type="protein sequence ID" value="RDX77212.1"/>
    <property type="molecule type" value="Genomic_DNA"/>
</dbReference>
<feature type="non-terminal residue" evidence="1">
    <location>
        <position position="89"/>
    </location>
</feature>
<accession>A0A371FFY0</accession>
<proteinExistence type="predicted"/>
<gene>
    <name evidence="1" type="ORF">CR513_42713</name>
</gene>
<protein>
    <submittedName>
        <fullName evidence="1">Uncharacterized protein</fullName>
    </submittedName>
</protein>
<name>A0A371FFY0_MUCPR</name>
<dbReference type="Proteomes" id="UP000257109">
    <property type="component" value="Unassembled WGS sequence"/>
</dbReference>